<keyword evidence="1" id="KW-0732">Signal</keyword>
<evidence type="ECO:0000256" key="1">
    <source>
        <dbReference type="SAM" id="SignalP"/>
    </source>
</evidence>
<dbReference type="Pfam" id="PF19577">
    <property type="entry name" value="DcaP"/>
    <property type="match status" value="1"/>
</dbReference>
<dbReference type="AlphaFoldDB" id="A0A9X2WQX2"/>
<comment type="caution">
    <text evidence="2">The sequence shown here is derived from an EMBL/GenBank/DDBJ whole genome shotgun (WGS) entry which is preliminary data.</text>
</comment>
<name>A0A9X2WQX2_9GAMM</name>
<evidence type="ECO:0000313" key="2">
    <source>
        <dbReference type="EMBL" id="MCT7943735.1"/>
    </source>
</evidence>
<protein>
    <submittedName>
        <fullName evidence="2">Porin</fullName>
    </submittedName>
</protein>
<feature type="chain" id="PRO_5040825011" evidence="1">
    <location>
        <begin position="22"/>
        <end position="353"/>
    </location>
</feature>
<reference evidence="2" key="1">
    <citation type="journal article" date="2023" name="Int. J. Syst. Evol. Microbiol.">
        <title>&lt;i&gt;Shewanella septentrionalis&lt;/i&gt; sp. nov. and &lt;i&gt;Shewanella holmiensis&lt;/i&gt; sp. nov., isolated from Baltic Sea water and sediments.</title>
        <authorList>
            <person name="Martin-Rodriguez A.J."/>
            <person name="Thorell K."/>
            <person name="Joffre E."/>
            <person name="Jensie-Markopoulos S."/>
            <person name="Moore E.R.B."/>
            <person name="Sjoling A."/>
        </authorList>
    </citation>
    <scope>NUCLEOTIDE SEQUENCE</scope>
    <source>
        <strain evidence="2">SP1S2-7</strain>
    </source>
</reference>
<organism evidence="2 3">
    <name type="scientific">Shewanella holmiensis</name>
    <dbReference type="NCBI Taxonomy" id="2952222"/>
    <lineage>
        <taxon>Bacteria</taxon>
        <taxon>Pseudomonadati</taxon>
        <taxon>Pseudomonadota</taxon>
        <taxon>Gammaproteobacteria</taxon>
        <taxon>Alteromonadales</taxon>
        <taxon>Shewanellaceae</taxon>
        <taxon>Shewanella</taxon>
    </lineage>
</organism>
<evidence type="ECO:0000313" key="3">
    <source>
        <dbReference type="Proteomes" id="UP001155546"/>
    </source>
</evidence>
<keyword evidence="3" id="KW-1185">Reference proteome</keyword>
<accession>A0A9X2WQX2</accession>
<dbReference type="EMBL" id="JAMTCD010000047">
    <property type="protein sequence ID" value="MCT7943735.1"/>
    <property type="molecule type" value="Genomic_DNA"/>
</dbReference>
<gene>
    <name evidence="2" type="ORF">NE535_18430</name>
</gene>
<proteinExistence type="predicted"/>
<dbReference type="RefSeq" id="WP_261300020.1">
    <property type="nucleotide sequence ID" value="NZ_JAMTCD010000047.1"/>
</dbReference>
<dbReference type="InterPro" id="IPR045748">
    <property type="entry name" value="DcaP"/>
</dbReference>
<dbReference type="Proteomes" id="UP001155546">
    <property type="component" value="Unassembled WGS sequence"/>
</dbReference>
<dbReference type="SUPFAM" id="SSF56935">
    <property type="entry name" value="Porins"/>
    <property type="match status" value="1"/>
</dbReference>
<sequence>MNIKKIAISVALICLSSSSIAVEYKIGGFIKASGRIASGEVPFDHYYFGSGNIGEDSTKTQFSAQESRLNGSFKEGDITGFVEIDFVGSSQGNGNVSNSYSPRLRHAYINYNGFTVGQTWSTMVNTSAFPETANLGGPLIGENMVRQSLVRYTYENWQFALENPNTFGTDINGKSLSKDEDSIPDAIARYNLQGDWGNISFAGLVRQLSPSENEDEVTFGGSVAGKIAVGSKNDVRFTFSHGNLGRYFSTGGVFDIYYGEVETTTGGTIAYRHFFNEDLRSTIFYGHSVSDIQKMDRSHYGINIFKSITPKLSLGSEIGYYSVDDKLNQYLPADIQVANGGSVYGQLVLQYNI</sequence>
<feature type="signal peptide" evidence="1">
    <location>
        <begin position="1"/>
        <end position="21"/>
    </location>
</feature>